<evidence type="ECO:0000313" key="11">
    <source>
        <dbReference type="Proteomes" id="UP000269692"/>
    </source>
</evidence>
<dbReference type="Gene3D" id="1.20.1250.20">
    <property type="entry name" value="MFS general substrate transporter like domains"/>
    <property type="match status" value="2"/>
</dbReference>
<evidence type="ECO:0000256" key="5">
    <source>
        <dbReference type="ARBA" id="ARBA00022692"/>
    </source>
</evidence>
<feature type="transmembrane region" description="Helical" evidence="8">
    <location>
        <begin position="144"/>
        <end position="162"/>
    </location>
</feature>
<dbReference type="PIRSF" id="PIRSF004925">
    <property type="entry name" value="HcaT"/>
    <property type="match status" value="1"/>
</dbReference>
<feature type="transmembrane region" description="Helical" evidence="8">
    <location>
        <begin position="207"/>
        <end position="229"/>
    </location>
</feature>
<evidence type="ECO:0000256" key="6">
    <source>
        <dbReference type="ARBA" id="ARBA00022989"/>
    </source>
</evidence>
<keyword evidence="3" id="KW-1003">Cell membrane</keyword>
<feature type="transmembrane region" description="Helical" evidence="8">
    <location>
        <begin position="104"/>
        <end position="123"/>
    </location>
</feature>
<name>A0A3L7A0F8_9HYPH</name>
<dbReference type="GO" id="GO:0015528">
    <property type="term" value="F:lactose:proton symporter activity"/>
    <property type="evidence" value="ECO:0007669"/>
    <property type="project" value="TreeGrafter"/>
</dbReference>
<dbReference type="Pfam" id="PF12832">
    <property type="entry name" value="MFS_1_like"/>
    <property type="match status" value="1"/>
</dbReference>
<reference evidence="10 11" key="1">
    <citation type="submission" date="2018-10" db="EMBL/GenBank/DDBJ databases">
        <title>Xanthobacter tagetidis genome sequencing and assembly.</title>
        <authorList>
            <person name="Maclea K.S."/>
            <person name="Goen A.E."/>
            <person name="Fatima S.A."/>
        </authorList>
    </citation>
    <scope>NUCLEOTIDE SEQUENCE [LARGE SCALE GENOMIC DNA]</scope>
    <source>
        <strain evidence="10 11">ATCC 700314</strain>
    </source>
</reference>
<accession>A0A3L7A0F8</accession>
<organism evidence="10 11">
    <name type="scientific">Xanthobacter tagetidis</name>
    <dbReference type="NCBI Taxonomy" id="60216"/>
    <lineage>
        <taxon>Bacteria</taxon>
        <taxon>Pseudomonadati</taxon>
        <taxon>Pseudomonadota</taxon>
        <taxon>Alphaproteobacteria</taxon>
        <taxon>Hyphomicrobiales</taxon>
        <taxon>Xanthobacteraceae</taxon>
        <taxon>Xanthobacter</taxon>
    </lineage>
</organism>
<dbReference type="EMBL" id="RCTF01000022">
    <property type="protein sequence ID" value="RLP73607.1"/>
    <property type="molecule type" value="Genomic_DNA"/>
</dbReference>
<feature type="transmembrane region" description="Helical" evidence="8">
    <location>
        <begin position="333"/>
        <end position="356"/>
    </location>
</feature>
<feature type="transmembrane region" description="Helical" evidence="8">
    <location>
        <begin position="168"/>
        <end position="186"/>
    </location>
</feature>
<keyword evidence="6 8" id="KW-1133">Transmembrane helix</keyword>
<feature type="transmembrane region" description="Helical" evidence="8">
    <location>
        <begin position="52"/>
        <end position="71"/>
    </location>
</feature>
<dbReference type="InterPro" id="IPR024989">
    <property type="entry name" value="MFS_assoc_dom"/>
</dbReference>
<dbReference type="SUPFAM" id="SSF103473">
    <property type="entry name" value="MFS general substrate transporter"/>
    <property type="match status" value="1"/>
</dbReference>
<dbReference type="PANTHER" id="PTHR23522:SF10">
    <property type="entry name" value="3-PHENYLPROPIONIC ACID TRANSPORTER-RELATED"/>
    <property type="match status" value="1"/>
</dbReference>
<evidence type="ECO:0000256" key="7">
    <source>
        <dbReference type="ARBA" id="ARBA00023136"/>
    </source>
</evidence>
<comment type="caution">
    <text evidence="10">The sequence shown here is derived from an EMBL/GenBank/DDBJ whole genome shotgun (WGS) entry which is preliminary data.</text>
</comment>
<gene>
    <name evidence="10" type="ORF">D9R14_20315</name>
</gene>
<dbReference type="InterPro" id="IPR026032">
    <property type="entry name" value="HcaT-like"/>
</dbReference>
<dbReference type="OrthoDB" id="9150135at2"/>
<keyword evidence="5 8" id="KW-0812">Transmembrane</keyword>
<dbReference type="PANTHER" id="PTHR23522">
    <property type="entry name" value="BLL5896 PROTEIN"/>
    <property type="match status" value="1"/>
</dbReference>
<protein>
    <submittedName>
        <fullName evidence="10">MFS transporter</fullName>
    </submittedName>
</protein>
<evidence type="ECO:0000256" key="3">
    <source>
        <dbReference type="ARBA" id="ARBA00022475"/>
    </source>
</evidence>
<keyword evidence="4" id="KW-0997">Cell inner membrane</keyword>
<comment type="subcellular location">
    <subcellularLocation>
        <location evidence="1">Cell inner membrane</location>
        <topology evidence="1">Multi-pass membrane protein</topology>
    </subcellularLocation>
</comment>
<sequence length="397" mass="40520">MTAAPGGAGRPGRDAMAMGAAYAAFYLAIGIQLPFLPLWLTARGLSPQEIGVVVAAPLVARLFATPLIGFLSDRLGRPKAVLVTLALATCTGMALLALSRDFLVIVLVLGATALFWNPSFALLDSYATRLARAKRADYGRARQWGSASFIVANLAGGVIIGATGQDGIVLMMLAGQLVYLAVSTRLPPLAPAPAPVTDLAGVAGVPWRLVAAIVAVALVQASHSVLYVFGSVHWGAIGIPTTTIGLLWSIGVIAEIFVFRFGTRLMNRFGPHLLIAAGGVAAVARFGALAFAPPEPALFALQLLHGLTFGATYLGMVELIARSVGEHRSGSGQALASWAVSLAMSGASLAAGPLWAAFGTQAFLMSAGLGLLGALVALAARPQPHSSGAGGKASAPS</sequence>
<evidence type="ECO:0000256" key="2">
    <source>
        <dbReference type="ARBA" id="ARBA00022448"/>
    </source>
</evidence>
<feature type="transmembrane region" description="Helical" evidence="8">
    <location>
        <begin position="273"/>
        <end position="292"/>
    </location>
</feature>
<dbReference type="NCBIfam" id="NF037955">
    <property type="entry name" value="mfs"/>
    <property type="match status" value="1"/>
</dbReference>
<dbReference type="AlphaFoldDB" id="A0A3L7A0F8"/>
<feature type="transmembrane region" description="Helical" evidence="8">
    <location>
        <begin position="235"/>
        <end position="261"/>
    </location>
</feature>
<dbReference type="GO" id="GO:0005886">
    <property type="term" value="C:plasma membrane"/>
    <property type="evidence" value="ECO:0007669"/>
    <property type="project" value="UniProtKB-SubCell"/>
</dbReference>
<evidence type="ECO:0000259" key="9">
    <source>
        <dbReference type="Pfam" id="PF12832"/>
    </source>
</evidence>
<dbReference type="RefSeq" id="WP_121625186.1">
    <property type="nucleotide sequence ID" value="NZ_JACIIW010000008.1"/>
</dbReference>
<evidence type="ECO:0000256" key="1">
    <source>
        <dbReference type="ARBA" id="ARBA00004429"/>
    </source>
</evidence>
<evidence type="ECO:0000256" key="4">
    <source>
        <dbReference type="ARBA" id="ARBA00022519"/>
    </source>
</evidence>
<feature type="transmembrane region" description="Helical" evidence="8">
    <location>
        <begin position="20"/>
        <end position="40"/>
    </location>
</feature>
<keyword evidence="2" id="KW-0813">Transport</keyword>
<keyword evidence="7 8" id="KW-0472">Membrane</keyword>
<feature type="transmembrane region" description="Helical" evidence="8">
    <location>
        <begin position="298"/>
        <end position="321"/>
    </location>
</feature>
<dbReference type="InterPro" id="IPR036259">
    <property type="entry name" value="MFS_trans_sf"/>
</dbReference>
<keyword evidence="11" id="KW-1185">Reference proteome</keyword>
<feature type="domain" description="Major facilitator superfamily associated" evidence="9">
    <location>
        <begin position="20"/>
        <end position="362"/>
    </location>
</feature>
<evidence type="ECO:0000313" key="10">
    <source>
        <dbReference type="EMBL" id="RLP73607.1"/>
    </source>
</evidence>
<dbReference type="Proteomes" id="UP000269692">
    <property type="component" value="Unassembled WGS sequence"/>
</dbReference>
<feature type="transmembrane region" description="Helical" evidence="8">
    <location>
        <begin position="80"/>
        <end position="98"/>
    </location>
</feature>
<proteinExistence type="predicted"/>
<evidence type="ECO:0000256" key="8">
    <source>
        <dbReference type="SAM" id="Phobius"/>
    </source>
</evidence>
<feature type="transmembrane region" description="Helical" evidence="8">
    <location>
        <begin position="362"/>
        <end position="380"/>
    </location>
</feature>
<dbReference type="GO" id="GO:0030395">
    <property type="term" value="F:lactose binding"/>
    <property type="evidence" value="ECO:0007669"/>
    <property type="project" value="TreeGrafter"/>
</dbReference>